<dbReference type="InterPro" id="IPR019135">
    <property type="entry name" value="Polycomb_protein_VEFS-Box"/>
</dbReference>
<feature type="region of interest" description="Disordered" evidence="7">
    <location>
        <begin position="273"/>
        <end position="292"/>
    </location>
</feature>
<name>A0A6G1JEW6_9PLEO</name>
<evidence type="ECO:0000256" key="2">
    <source>
        <dbReference type="ARBA" id="ARBA00022723"/>
    </source>
</evidence>
<evidence type="ECO:0000256" key="1">
    <source>
        <dbReference type="ARBA" id="ARBA00007416"/>
    </source>
</evidence>
<evidence type="ECO:0000256" key="4">
    <source>
        <dbReference type="ARBA" id="ARBA00022833"/>
    </source>
</evidence>
<dbReference type="Gene3D" id="3.30.40.10">
    <property type="entry name" value="Zinc/RING finger domain, C3HC4 (zinc finger)"/>
    <property type="match status" value="1"/>
</dbReference>
<dbReference type="CDD" id="cd21552">
    <property type="entry name" value="VEFS-box_ctSUZ12-like"/>
    <property type="match status" value="1"/>
</dbReference>
<sequence length="647" mass="73689">MVGRQDQFIGNILYYEFLGSKRNPTFLRRNLDKVLQYQRTLEAPPIQLAQGCLARSLWKFPSSAALQKMSEDEDVNSGFVLEIIGVEPLNVDGSSRSRGPSVRKKENVFRHEVNVHISIVDTQSQTDLKKVLRRKDKIVGVHSTGGKRVDITTSESIFKLDDLLQTQAPSSRDNNLDCDLVVGINFRNTKDAAEFYMHMAPANSHLVQKAPTRLSVHWPNIEECPPDETILPFTADITGGRGVEGLEFGLKVRMYWRMPEGSILATYNRQRNQSLPASNYPTPPSQPPTPPSRGYHVTFIFPKREMTKHHLCCPYPKCEGKTILSLDALEQHLNSWHYMNLHTPEKEKEADGIQYWTFTIVTRPHEVERQRASNAASDPLEIRYVAENCEAQTTPTPTCLPPRRPDDVKERIQPQRRKYKVPQAPPNVTFFRTISKRPLCEGEEISESDDDVEMDWVQRKKDAQAATNPSMTEANRRFLRLFDPFMGEEGLNCDYYVGDALVRFARDKAAALWQDDIVDEFKIKIADLLEDEIISKDMHDACLAIVNKERAIDVEMGETAHADSDGNLEMRDAATITESKEETAVPPSYEQCLCGCDALSSRGRLFIICDSVDCIRYAFHINCVMKYWQPARAPDPKDDNWTCNECR</sequence>
<gene>
    <name evidence="9" type="ORF">K458DRAFT_484673</name>
</gene>
<dbReference type="InterPro" id="IPR013083">
    <property type="entry name" value="Znf_RING/FYVE/PHD"/>
</dbReference>
<organism evidence="9 10">
    <name type="scientific">Lentithecium fluviatile CBS 122367</name>
    <dbReference type="NCBI Taxonomy" id="1168545"/>
    <lineage>
        <taxon>Eukaryota</taxon>
        <taxon>Fungi</taxon>
        <taxon>Dikarya</taxon>
        <taxon>Ascomycota</taxon>
        <taxon>Pezizomycotina</taxon>
        <taxon>Dothideomycetes</taxon>
        <taxon>Pleosporomycetidae</taxon>
        <taxon>Pleosporales</taxon>
        <taxon>Massarineae</taxon>
        <taxon>Lentitheciaceae</taxon>
        <taxon>Lentithecium</taxon>
    </lineage>
</organism>
<dbReference type="InterPro" id="IPR011011">
    <property type="entry name" value="Znf_FYVE_PHD"/>
</dbReference>
<accession>A0A6G1JEW6</accession>
<evidence type="ECO:0000256" key="7">
    <source>
        <dbReference type="SAM" id="MobiDB-lite"/>
    </source>
</evidence>
<protein>
    <recommendedName>
        <fullName evidence="8">Polycomb protein VEFS-Box domain-containing protein</fullName>
    </recommendedName>
</protein>
<dbReference type="Proteomes" id="UP000799291">
    <property type="component" value="Unassembled WGS sequence"/>
</dbReference>
<reference evidence="9" key="1">
    <citation type="journal article" date="2020" name="Stud. Mycol.">
        <title>101 Dothideomycetes genomes: a test case for predicting lifestyles and emergence of pathogens.</title>
        <authorList>
            <person name="Haridas S."/>
            <person name="Albert R."/>
            <person name="Binder M."/>
            <person name="Bloem J."/>
            <person name="Labutti K."/>
            <person name="Salamov A."/>
            <person name="Andreopoulos B."/>
            <person name="Baker S."/>
            <person name="Barry K."/>
            <person name="Bills G."/>
            <person name="Bluhm B."/>
            <person name="Cannon C."/>
            <person name="Castanera R."/>
            <person name="Culley D."/>
            <person name="Daum C."/>
            <person name="Ezra D."/>
            <person name="Gonzalez J."/>
            <person name="Henrissat B."/>
            <person name="Kuo A."/>
            <person name="Liang C."/>
            <person name="Lipzen A."/>
            <person name="Lutzoni F."/>
            <person name="Magnuson J."/>
            <person name="Mondo S."/>
            <person name="Nolan M."/>
            <person name="Ohm R."/>
            <person name="Pangilinan J."/>
            <person name="Park H.-J."/>
            <person name="Ramirez L."/>
            <person name="Alfaro M."/>
            <person name="Sun H."/>
            <person name="Tritt A."/>
            <person name="Yoshinaga Y."/>
            <person name="Zwiers L.-H."/>
            <person name="Turgeon B."/>
            <person name="Goodwin S."/>
            <person name="Spatafora J."/>
            <person name="Crous P."/>
            <person name="Grigoriev I."/>
        </authorList>
    </citation>
    <scope>NUCLEOTIDE SEQUENCE</scope>
    <source>
        <strain evidence="9">CBS 122367</strain>
    </source>
</reference>
<dbReference type="AlphaFoldDB" id="A0A6G1JEW6"/>
<feature type="domain" description="Polycomb protein VEFS-Box" evidence="8">
    <location>
        <begin position="429"/>
        <end position="536"/>
    </location>
</feature>
<keyword evidence="3" id="KW-0863">Zinc-finger</keyword>
<dbReference type="Pfam" id="PF09733">
    <property type="entry name" value="VEFS-Box"/>
    <property type="match status" value="1"/>
</dbReference>
<keyword evidence="4" id="KW-0862">Zinc</keyword>
<dbReference type="InterPro" id="IPR019786">
    <property type="entry name" value="Zinc_finger_PHD-type_CS"/>
</dbReference>
<dbReference type="EMBL" id="MU005573">
    <property type="protein sequence ID" value="KAF2688715.1"/>
    <property type="molecule type" value="Genomic_DNA"/>
</dbReference>
<feature type="region of interest" description="Disordered" evidence="7">
    <location>
        <begin position="393"/>
        <end position="415"/>
    </location>
</feature>
<proteinExistence type="inferred from homology"/>
<feature type="compositionally biased region" description="Basic and acidic residues" evidence="7">
    <location>
        <begin position="403"/>
        <end position="413"/>
    </location>
</feature>
<evidence type="ECO:0000256" key="5">
    <source>
        <dbReference type="ARBA" id="ARBA00023015"/>
    </source>
</evidence>
<comment type="similarity">
    <text evidence="1">Belongs to the VEFS (VRN2-EMF2-FIS2-SU(Z)12) family.</text>
</comment>
<evidence type="ECO:0000259" key="8">
    <source>
        <dbReference type="Pfam" id="PF09733"/>
    </source>
</evidence>
<keyword evidence="6" id="KW-0804">Transcription</keyword>
<dbReference type="GO" id="GO:0008270">
    <property type="term" value="F:zinc ion binding"/>
    <property type="evidence" value="ECO:0007669"/>
    <property type="project" value="UniProtKB-KW"/>
</dbReference>
<evidence type="ECO:0000256" key="6">
    <source>
        <dbReference type="ARBA" id="ARBA00023163"/>
    </source>
</evidence>
<evidence type="ECO:0000313" key="9">
    <source>
        <dbReference type="EMBL" id="KAF2688715.1"/>
    </source>
</evidence>
<dbReference type="OrthoDB" id="166746at2759"/>
<dbReference type="PROSITE" id="PS01359">
    <property type="entry name" value="ZF_PHD_1"/>
    <property type="match status" value="1"/>
</dbReference>
<keyword evidence="2" id="KW-0479">Metal-binding</keyword>
<evidence type="ECO:0000313" key="10">
    <source>
        <dbReference type="Proteomes" id="UP000799291"/>
    </source>
</evidence>
<keyword evidence="10" id="KW-1185">Reference proteome</keyword>
<dbReference type="SUPFAM" id="SSF57903">
    <property type="entry name" value="FYVE/PHD zinc finger"/>
    <property type="match status" value="1"/>
</dbReference>
<feature type="compositionally biased region" description="Pro residues" evidence="7">
    <location>
        <begin position="281"/>
        <end position="291"/>
    </location>
</feature>
<evidence type="ECO:0000256" key="3">
    <source>
        <dbReference type="ARBA" id="ARBA00022771"/>
    </source>
</evidence>
<keyword evidence="5" id="KW-0805">Transcription regulation</keyword>